<dbReference type="GO" id="GO:0008652">
    <property type="term" value="P:amino acid biosynthetic process"/>
    <property type="evidence" value="ECO:0007669"/>
    <property type="project" value="UniProtKB-KW"/>
</dbReference>
<reference evidence="12 13" key="1">
    <citation type="submission" date="2016-10" db="EMBL/GenBank/DDBJ databases">
        <authorList>
            <person name="de Groot N.N."/>
        </authorList>
    </citation>
    <scope>NUCLEOTIDE SEQUENCE [LARGE SCALE GENOMIC DNA]</scope>
    <source>
        <strain evidence="12 13">DSM 15269</strain>
    </source>
</reference>
<comment type="catalytic activity">
    <reaction evidence="10 11">
        <text>shikimate + ATP = 3-phosphoshikimate + ADP + H(+)</text>
        <dbReference type="Rhea" id="RHEA:13121"/>
        <dbReference type="ChEBI" id="CHEBI:15378"/>
        <dbReference type="ChEBI" id="CHEBI:30616"/>
        <dbReference type="ChEBI" id="CHEBI:36208"/>
        <dbReference type="ChEBI" id="CHEBI:145989"/>
        <dbReference type="ChEBI" id="CHEBI:456216"/>
        <dbReference type="EC" id="2.7.1.71"/>
    </reaction>
</comment>
<evidence type="ECO:0000313" key="12">
    <source>
        <dbReference type="EMBL" id="SDN49078.1"/>
    </source>
</evidence>
<feature type="binding site" evidence="11">
    <location>
        <position position="62"/>
    </location>
    <ligand>
        <name>substrate</name>
    </ligand>
</feature>
<dbReference type="PANTHER" id="PTHR21087">
    <property type="entry name" value="SHIKIMATE KINASE"/>
    <property type="match status" value="1"/>
</dbReference>
<evidence type="ECO:0000256" key="6">
    <source>
        <dbReference type="ARBA" id="ARBA00022741"/>
    </source>
</evidence>
<dbReference type="EC" id="2.7.1.71" evidence="3 11"/>
<dbReference type="OrthoDB" id="9800332at2"/>
<keyword evidence="8 11" id="KW-0067">ATP-binding</keyword>
<keyword evidence="9 11" id="KW-0057">Aromatic amino acid biosynthesis</keyword>
<evidence type="ECO:0000256" key="4">
    <source>
        <dbReference type="ARBA" id="ARBA00022605"/>
    </source>
</evidence>
<comment type="subunit">
    <text evidence="11">Monomer.</text>
</comment>
<dbReference type="NCBIfam" id="NF002988">
    <property type="entry name" value="PRK03731.1"/>
    <property type="match status" value="1"/>
</dbReference>
<evidence type="ECO:0000256" key="10">
    <source>
        <dbReference type="ARBA" id="ARBA00048567"/>
    </source>
</evidence>
<dbReference type="InterPro" id="IPR023000">
    <property type="entry name" value="Shikimate_kinase_CS"/>
</dbReference>
<dbReference type="STRING" id="206665.SAMN04488516_102289"/>
<keyword evidence="11" id="KW-0479">Metal-binding</keyword>
<feature type="binding site" evidence="11">
    <location>
        <position position="38"/>
    </location>
    <ligand>
        <name>substrate</name>
    </ligand>
</feature>
<dbReference type="HAMAP" id="MF_00109">
    <property type="entry name" value="Shikimate_kinase"/>
    <property type="match status" value="1"/>
</dbReference>
<keyword evidence="4 11" id="KW-0028">Amino-acid biosynthesis</keyword>
<sequence length="178" mass="20731">MGKQVKQNIYLLGPRACGKSTIGKIVAKKIGKNFVDLDVFISKQEGKSILDIIQNKGWNYFREIESKALFSFENKDNLVLATGGGIILKEKNRVFLKSQKYTFYLKIDIDTAIKRLLVSLDKENRPPLTNLSLEEEVKKVMQERENYYLECARYIIDARQLPEQIGEEIKRKIKNEWR</sequence>
<accession>A0A1H0BTX7</accession>
<evidence type="ECO:0000256" key="7">
    <source>
        <dbReference type="ARBA" id="ARBA00022777"/>
    </source>
</evidence>
<keyword evidence="11" id="KW-0460">Magnesium</keyword>
<dbReference type="Proteomes" id="UP000199602">
    <property type="component" value="Unassembled WGS sequence"/>
</dbReference>
<dbReference type="EMBL" id="FNIN01000002">
    <property type="protein sequence ID" value="SDN49078.1"/>
    <property type="molecule type" value="Genomic_DNA"/>
</dbReference>
<dbReference type="Gene3D" id="3.40.50.300">
    <property type="entry name" value="P-loop containing nucleotide triphosphate hydrolases"/>
    <property type="match status" value="1"/>
</dbReference>
<evidence type="ECO:0000256" key="5">
    <source>
        <dbReference type="ARBA" id="ARBA00022679"/>
    </source>
</evidence>
<dbReference type="PRINTS" id="PR01100">
    <property type="entry name" value="SHIKIMTKNASE"/>
</dbReference>
<proteinExistence type="inferred from homology"/>
<gene>
    <name evidence="11" type="primary">aroK</name>
    <name evidence="12" type="ORF">SAMN04488516_102289</name>
</gene>
<comment type="pathway">
    <text evidence="1 11">Metabolic intermediate biosynthesis; chorismate biosynthesis; chorismate from D-erythrose 4-phosphate and phosphoenolpyruvate: step 5/7.</text>
</comment>
<dbReference type="GO" id="GO:0009073">
    <property type="term" value="P:aromatic amino acid family biosynthetic process"/>
    <property type="evidence" value="ECO:0007669"/>
    <property type="project" value="UniProtKB-KW"/>
</dbReference>
<dbReference type="SUPFAM" id="SSF52540">
    <property type="entry name" value="P-loop containing nucleoside triphosphate hydrolases"/>
    <property type="match status" value="1"/>
</dbReference>
<feature type="binding site" evidence="11">
    <location>
        <position position="144"/>
    </location>
    <ligand>
        <name>substrate</name>
    </ligand>
</feature>
<dbReference type="InterPro" id="IPR000623">
    <property type="entry name" value="Shikimate_kinase/TSH1"/>
</dbReference>
<keyword evidence="7 11" id="KW-0418">Kinase</keyword>
<dbReference type="AlphaFoldDB" id="A0A1H0BTX7"/>
<keyword evidence="13" id="KW-1185">Reference proteome</keyword>
<dbReference type="CDD" id="cd00464">
    <property type="entry name" value="SK"/>
    <property type="match status" value="1"/>
</dbReference>
<organism evidence="12 13">
    <name type="scientific">Desulfonauticus submarinus</name>
    <dbReference type="NCBI Taxonomy" id="206665"/>
    <lineage>
        <taxon>Bacteria</taxon>
        <taxon>Pseudomonadati</taxon>
        <taxon>Thermodesulfobacteriota</taxon>
        <taxon>Desulfovibrionia</taxon>
        <taxon>Desulfovibrionales</taxon>
        <taxon>Desulfonauticaceae</taxon>
        <taxon>Desulfonauticus</taxon>
    </lineage>
</organism>
<feature type="binding site" evidence="11">
    <location>
        <position position="84"/>
    </location>
    <ligand>
        <name>substrate</name>
    </ligand>
</feature>
<dbReference type="PROSITE" id="PS01128">
    <property type="entry name" value="SHIKIMATE_KINASE"/>
    <property type="match status" value="1"/>
</dbReference>
<evidence type="ECO:0000256" key="1">
    <source>
        <dbReference type="ARBA" id="ARBA00004842"/>
    </source>
</evidence>
<evidence type="ECO:0000256" key="9">
    <source>
        <dbReference type="ARBA" id="ARBA00023141"/>
    </source>
</evidence>
<comment type="cofactor">
    <cofactor evidence="11">
        <name>Mg(2+)</name>
        <dbReference type="ChEBI" id="CHEBI:18420"/>
    </cofactor>
    <text evidence="11">Binds 1 Mg(2+) ion per subunit.</text>
</comment>
<comment type="function">
    <text evidence="11">Catalyzes the specific phosphorylation of the 3-hydroxyl group of shikimic acid using ATP as a cosubstrate.</text>
</comment>
<feature type="binding site" evidence="11">
    <location>
        <begin position="16"/>
        <end position="21"/>
    </location>
    <ligand>
        <name>ATP</name>
        <dbReference type="ChEBI" id="CHEBI:30616"/>
    </ligand>
</feature>
<dbReference type="InterPro" id="IPR031322">
    <property type="entry name" value="Shikimate/glucono_kinase"/>
</dbReference>
<dbReference type="Pfam" id="PF01202">
    <property type="entry name" value="SKI"/>
    <property type="match status" value="1"/>
</dbReference>
<dbReference type="UniPathway" id="UPA00053">
    <property type="reaction ID" value="UER00088"/>
</dbReference>
<evidence type="ECO:0000256" key="11">
    <source>
        <dbReference type="HAMAP-Rule" id="MF_00109"/>
    </source>
</evidence>
<protein>
    <recommendedName>
        <fullName evidence="3 11">Shikimate kinase</fullName>
        <shortName evidence="11">SK</shortName>
        <ecNumber evidence="3 11">2.7.1.71</ecNumber>
    </recommendedName>
</protein>
<keyword evidence="5 11" id="KW-0808">Transferase</keyword>
<dbReference type="GO" id="GO:0005829">
    <property type="term" value="C:cytosol"/>
    <property type="evidence" value="ECO:0007669"/>
    <property type="project" value="TreeGrafter"/>
</dbReference>
<dbReference type="GO" id="GO:0009423">
    <property type="term" value="P:chorismate biosynthetic process"/>
    <property type="evidence" value="ECO:0007669"/>
    <property type="project" value="UniProtKB-UniRule"/>
</dbReference>
<dbReference type="GO" id="GO:0000287">
    <property type="term" value="F:magnesium ion binding"/>
    <property type="evidence" value="ECO:0007669"/>
    <property type="project" value="UniProtKB-UniRule"/>
</dbReference>
<dbReference type="PANTHER" id="PTHR21087:SF16">
    <property type="entry name" value="SHIKIMATE KINASE 1, CHLOROPLASTIC"/>
    <property type="match status" value="1"/>
</dbReference>
<dbReference type="RefSeq" id="WP_092063666.1">
    <property type="nucleotide sequence ID" value="NZ_FNIN01000002.1"/>
</dbReference>
<dbReference type="GO" id="GO:0005524">
    <property type="term" value="F:ATP binding"/>
    <property type="evidence" value="ECO:0007669"/>
    <property type="project" value="UniProtKB-UniRule"/>
</dbReference>
<evidence type="ECO:0000256" key="2">
    <source>
        <dbReference type="ARBA" id="ARBA00006997"/>
    </source>
</evidence>
<feature type="binding site" evidence="11">
    <location>
        <position position="20"/>
    </location>
    <ligand>
        <name>Mg(2+)</name>
        <dbReference type="ChEBI" id="CHEBI:18420"/>
    </ligand>
</feature>
<evidence type="ECO:0000313" key="13">
    <source>
        <dbReference type="Proteomes" id="UP000199602"/>
    </source>
</evidence>
<dbReference type="GO" id="GO:0004765">
    <property type="term" value="F:shikimate kinase activity"/>
    <property type="evidence" value="ECO:0007669"/>
    <property type="project" value="UniProtKB-UniRule"/>
</dbReference>
<name>A0A1H0BTX7_9BACT</name>
<feature type="binding site" evidence="11">
    <location>
        <position position="125"/>
    </location>
    <ligand>
        <name>ATP</name>
        <dbReference type="ChEBI" id="CHEBI:30616"/>
    </ligand>
</feature>
<evidence type="ECO:0000256" key="8">
    <source>
        <dbReference type="ARBA" id="ARBA00022840"/>
    </source>
</evidence>
<comment type="similarity">
    <text evidence="2 11">Belongs to the shikimate kinase family.</text>
</comment>
<keyword evidence="6 11" id="KW-0547">Nucleotide-binding</keyword>
<evidence type="ECO:0000256" key="3">
    <source>
        <dbReference type="ARBA" id="ARBA00012154"/>
    </source>
</evidence>
<comment type="caution">
    <text evidence="11">Lacks conserved residue(s) required for the propagation of feature annotation.</text>
</comment>
<comment type="subcellular location">
    <subcellularLocation>
        <location evidence="11">Cytoplasm</location>
    </subcellularLocation>
</comment>
<keyword evidence="11" id="KW-0963">Cytoplasm</keyword>
<dbReference type="InterPro" id="IPR027417">
    <property type="entry name" value="P-loop_NTPase"/>
</dbReference>